<feature type="transmembrane region" description="Helical" evidence="2">
    <location>
        <begin position="130"/>
        <end position="150"/>
    </location>
</feature>
<keyword evidence="2" id="KW-0472">Membrane</keyword>
<dbReference type="InParanoid" id="A0A0C3D6R0"/>
<feature type="compositionally biased region" description="Polar residues" evidence="1">
    <location>
        <begin position="9"/>
        <end position="20"/>
    </location>
</feature>
<reference evidence="4" key="2">
    <citation type="submission" date="2015-01" db="EMBL/GenBank/DDBJ databases">
        <title>Evolutionary Origins and Diversification of the Mycorrhizal Mutualists.</title>
        <authorList>
            <consortium name="DOE Joint Genome Institute"/>
            <consortium name="Mycorrhizal Genomics Consortium"/>
            <person name="Kohler A."/>
            <person name="Kuo A."/>
            <person name="Nagy L.G."/>
            <person name="Floudas D."/>
            <person name="Copeland A."/>
            <person name="Barry K.W."/>
            <person name="Cichocki N."/>
            <person name="Veneault-Fourrey C."/>
            <person name="LaButti K."/>
            <person name="Lindquist E.A."/>
            <person name="Lipzen A."/>
            <person name="Lundell T."/>
            <person name="Morin E."/>
            <person name="Murat C."/>
            <person name="Riley R."/>
            <person name="Ohm R."/>
            <person name="Sun H."/>
            <person name="Tunlid A."/>
            <person name="Henrissat B."/>
            <person name="Grigoriev I.V."/>
            <person name="Hibbett D.S."/>
            <person name="Martin F."/>
        </authorList>
    </citation>
    <scope>NUCLEOTIDE SEQUENCE [LARGE SCALE GENOMIC DNA]</scope>
    <source>
        <strain evidence="4">Zn</strain>
    </source>
</reference>
<feature type="transmembrane region" description="Helical" evidence="2">
    <location>
        <begin position="195"/>
        <end position="219"/>
    </location>
</feature>
<reference evidence="3 4" key="1">
    <citation type="submission" date="2014-04" db="EMBL/GenBank/DDBJ databases">
        <authorList>
            <consortium name="DOE Joint Genome Institute"/>
            <person name="Kuo A."/>
            <person name="Martino E."/>
            <person name="Perotto S."/>
            <person name="Kohler A."/>
            <person name="Nagy L.G."/>
            <person name="Floudas D."/>
            <person name="Copeland A."/>
            <person name="Barry K.W."/>
            <person name="Cichocki N."/>
            <person name="Veneault-Fourrey C."/>
            <person name="LaButti K."/>
            <person name="Lindquist E.A."/>
            <person name="Lipzen A."/>
            <person name="Lundell T."/>
            <person name="Morin E."/>
            <person name="Murat C."/>
            <person name="Sun H."/>
            <person name="Tunlid A."/>
            <person name="Henrissat B."/>
            <person name="Grigoriev I.V."/>
            <person name="Hibbett D.S."/>
            <person name="Martin F."/>
            <person name="Nordberg H.P."/>
            <person name="Cantor M.N."/>
            <person name="Hua S.X."/>
        </authorList>
    </citation>
    <scope>NUCLEOTIDE SEQUENCE [LARGE SCALE GENOMIC DNA]</scope>
    <source>
        <strain evidence="3 4">Zn</strain>
    </source>
</reference>
<feature type="transmembrane region" description="Helical" evidence="2">
    <location>
        <begin position="93"/>
        <end position="118"/>
    </location>
</feature>
<sequence>MTKEAISKEASSPSDGSATPPSVEAFDHGKHRSTYEKVYNFFGFTKAYNFPIYVIFAGAMVGYVLHALQFYNYDQILSINMFPGNWYYFHSGLYRVGILLHIIGCLPAGLLVVLQFTPSVRHWNIMLHRINGYIIMTLYLVGNIGASIALRHLDDGTGTDIQTAKAMLIIMTTTSMVLAYWNIKCLQIDQHRAWMIRAIFLFGSIITSAVIDNIAAVIISKIGTYYQVWSCDRIDFLYKQFGFNGILEEKYPQCLVPNGTLDGMVVVKAIHTVLAPESAGASGTVPFGMAMWVSIMLHVIGVELYLKLTPREAERLRQVSYERQLAAGFKNPGNAGLVVSRFGDADEWKPKAV</sequence>
<keyword evidence="2" id="KW-0812">Transmembrane</keyword>
<dbReference type="OrthoDB" id="193478at2759"/>
<keyword evidence="4" id="KW-1185">Reference proteome</keyword>
<evidence type="ECO:0000256" key="1">
    <source>
        <dbReference type="SAM" id="MobiDB-lite"/>
    </source>
</evidence>
<dbReference type="STRING" id="913774.A0A0C3D6R0"/>
<evidence type="ECO:0000256" key="2">
    <source>
        <dbReference type="SAM" id="Phobius"/>
    </source>
</evidence>
<feature type="transmembrane region" description="Helical" evidence="2">
    <location>
        <begin position="50"/>
        <end position="73"/>
    </location>
</feature>
<dbReference type="Proteomes" id="UP000054321">
    <property type="component" value="Unassembled WGS sequence"/>
</dbReference>
<evidence type="ECO:0008006" key="5">
    <source>
        <dbReference type="Google" id="ProtNLM"/>
    </source>
</evidence>
<accession>A0A0C3D6R0</accession>
<protein>
    <recommendedName>
        <fullName evidence="5">DUF2306 domain-containing protein</fullName>
    </recommendedName>
</protein>
<evidence type="ECO:0000313" key="3">
    <source>
        <dbReference type="EMBL" id="KIN07019.1"/>
    </source>
</evidence>
<proteinExistence type="predicted"/>
<feature type="transmembrane region" description="Helical" evidence="2">
    <location>
        <begin position="162"/>
        <end position="183"/>
    </location>
</feature>
<gene>
    <name evidence="3" type="ORF">OIDMADRAFT_150250</name>
</gene>
<keyword evidence="2" id="KW-1133">Transmembrane helix</keyword>
<dbReference type="InterPro" id="IPR018750">
    <property type="entry name" value="DUF2306_membrane"/>
</dbReference>
<organism evidence="3 4">
    <name type="scientific">Oidiodendron maius (strain Zn)</name>
    <dbReference type="NCBI Taxonomy" id="913774"/>
    <lineage>
        <taxon>Eukaryota</taxon>
        <taxon>Fungi</taxon>
        <taxon>Dikarya</taxon>
        <taxon>Ascomycota</taxon>
        <taxon>Pezizomycotina</taxon>
        <taxon>Leotiomycetes</taxon>
        <taxon>Leotiomycetes incertae sedis</taxon>
        <taxon>Myxotrichaceae</taxon>
        <taxon>Oidiodendron</taxon>
    </lineage>
</organism>
<dbReference type="Pfam" id="PF10067">
    <property type="entry name" value="DUF2306"/>
    <property type="match status" value="1"/>
</dbReference>
<feature type="region of interest" description="Disordered" evidence="1">
    <location>
        <begin position="1"/>
        <end position="23"/>
    </location>
</feature>
<name>A0A0C3D6R0_OIDMZ</name>
<evidence type="ECO:0000313" key="4">
    <source>
        <dbReference type="Proteomes" id="UP000054321"/>
    </source>
</evidence>
<dbReference type="AlphaFoldDB" id="A0A0C3D6R0"/>
<dbReference type="HOGENOM" id="CLU_054818_0_0_1"/>
<dbReference type="EMBL" id="KN832870">
    <property type="protein sequence ID" value="KIN07019.1"/>
    <property type="molecule type" value="Genomic_DNA"/>
</dbReference>
<feature type="transmembrane region" description="Helical" evidence="2">
    <location>
        <begin position="287"/>
        <end position="306"/>
    </location>
</feature>